<comment type="subcellular location">
    <subcellularLocation>
        <location evidence="1">Cell membrane</location>
        <topology evidence="1">Multi-pass membrane protein</topology>
    </subcellularLocation>
</comment>
<accession>A0ABV5T7B6</accession>
<dbReference type="Pfam" id="PF13515">
    <property type="entry name" value="FUSC_2"/>
    <property type="match status" value="1"/>
</dbReference>
<comment type="caution">
    <text evidence="9">The sequence shown here is derived from an EMBL/GenBank/DDBJ whole genome shotgun (WGS) entry which is preliminary data.</text>
</comment>
<feature type="transmembrane region" description="Helical" evidence="7">
    <location>
        <begin position="21"/>
        <end position="50"/>
    </location>
</feature>
<evidence type="ECO:0000313" key="9">
    <source>
        <dbReference type="EMBL" id="MFB9674963.1"/>
    </source>
</evidence>
<reference evidence="9 10" key="1">
    <citation type="submission" date="2024-09" db="EMBL/GenBank/DDBJ databases">
        <authorList>
            <person name="Sun Q."/>
            <person name="Mori K."/>
        </authorList>
    </citation>
    <scope>NUCLEOTIDE SEQUENCE [LARGE SCALE GENOMIC DNA]</scope>
    <source>
        <strain evidence="9 10">JCM 3028</strain>
    </source>
</reference>
<evidence type="ECO:0000256" key="2">
    <source>
        <dbReference type="ARBA" id="ARBA00022475"/>
    </source>
</evidence>
<feature type="transmembrane region" description="Helical" evidence="7">
    <location>
        <begin position="482"/>
        <end position="504"/>
    </location>
</feature>
<proteinExistence type="inferred from homology"/>
<feature type="transmembrane region" description="Helical" evidence="7">
    <location>
        <begin position="410"/>
        <end position="430"/>
    </location>
</feature>
<evidence type="ECO:0000313" key="10">
    <source>
        <dbReference type="Proteomes" id="UP001589610"/>
    </source>
</evidence>
<feature type="domain" description="Integral membrane bound transporter" evidence="8">
    <location>
        <begin position="376"/>
        <end position="499"/>
    </location>
</feature>
<feature type="transmembrane region" description="Helical" evidence="7">
    <location>
        <begin position="437"/>
        <end position="462"/>
    </location>
</feature>
<feature type="transmembrane region" description="Helical" evidence="7">
    <location>
        <begin position="70"/>
        <end position="90"/>
    </location>
</feature>
<evidence type="ECO:0000256" key="5">
    <source>
        <dbReference type="ARBA" id="ARBA00023136"/>
    </source>
</evidence>
<organism evidence="9 10">
    <name type="scientific">Streptosporangium vulgare</name>
    <dbReference type="NCBI Taxonomy" id="46190"/>
    <lineage>
        <taxon>Bacteria</taxon>
        <taxon>Bacillati</taxon>
        <taxon>Actinomycetota</taxon>
        <taxon>Actinomycetes</taxon>
        <taxon>Streptosporangiales</taxon>
        <taxon>Streptosporangiaceae</taxon>
        <taxon>Streptosporangium</taxon>
    </lineage>
</organism>
<keyword evidence="5 7" id="KW-0472">Membrane</keyword>
<evidence type="ECO:0000256" key="4">
    <source>
        <dbReference type="ARBA" id="ARBA00022989"/>
    </source>
</evidence>
<dbReference type="PANTHER" id="PTHR30509:SF9">
    <property type="entry name" value="MULTIDRUG RESISTANCE PROTEIN MDTO"/>
    <property type="match status" value="1"/>
</dbReference>
<keyword evidence="10" id="KW-1185">Reference proteome</keyword>
<name>A0ABV5T7B6_9ACTN</name>
<evidence type="ECO:0000259" key="8">
    <source>
        <dbReference type="Pfam" id="PF13515"/>
    </source>
</evidence>
<evidence type="ECO:0000256" key="6">
    <source>
        <dbReference type="ARBA" id="ARBA00043993"/>
    </source>
</evidence>
<feature type="transmembrane region" description="Helical" evidence="7">
    <location>
        <begin position="97"/>
        <end position="115"/>
    </location>
</feature>
<gene>
    <name evidence="9" type="ORF">ACFFRH_05640</name>
</gene>
<evidence type="ECO:0000256" key="7">
    <source>
        <dbReference type="SAM" id="Phobius"/>
    </source>
</evidence>
<dbReference type="RefSeq" id="WP_386154734.1">
    <property type="nucleotide sequence ID" value="NZ_JBHMBS010000002.1"/>
</dbReference>
<feature type="transmembrane region" description="Helical" evidence="7">
    <location>
        <begin position="135"/>
        <end position="157"/>
    </location>
</feature>
<evidence type="ECO:0000256" key="3">
    <source>
        <dbReference type="ARBA" id="ARBA00022692"/>
    </source>
</evidence>
<keyword evidence="4 7" id="KW-1133">Transmembrane helix</keyword>
<evidence type="ECO:0000256" key="1">
    <source>
        <dbReference type="ARBA" id="ARBA00004651"/>
    </source>
</evidence>
<dbReference type="Proteomes" id="UP001589610">
    <property type="component" value="Unassembled WGS sequence"/>
</dbReference>
<keyword evidence="2" id="KW-1003">Cell membrane</keyword>
<keyword evidence="3 7" id="KW-0812">Transmembrane</keyword>
<protein>
    <submittedName>
        <fullName evidence="9">FUSC family protein</fullName>
    </submittedName>
</protein>
<dbReference type="PANTHER" id="PTHR30509">
    <property type="entry name" value="P-HYDROXYBENZOIC ACID EFFLUX PUMP SUBUNIT-RELATED"/>
    <property type="match status" value="1"/>
</dbReference>
<comment type="similarity">
    <text evidence="6">Belongs to the YccS/YhfK family.</text>
</comment>
<dbReference type="InterPro" id="IPR049453">
    <property type="entry name" value="Memb_transporter_dom"/>
</dbReference>
<sequence>MRGLIGALRADFRLSGRPAWGYGLLCALVICLPLLVGVLLGHLQVGASVALGGYLTLFGDAPGEPYGDRVRGLLVTTTAVTLGVGLGALVQAGPWPVAVVVVGLVAAAGVYWPALGTPAVLSVTLAYFALPGMGVPLHMGATAAGGLLVVLVVVAAWPVRRLRPLRRAVEEAGTALADLLAAGGRAPLADESWEPLRQRAVTALKDLERALSLYRISVEDDRSPERLPATLTRVFQQTIALRVLRAAAVEAGIGTEWVRELDEAVGALARAVREAALLGGSSEIPEALAAIGRFADRVDEIRATARAGGAPLPAAVLVGQIRQGVDRIAMAVRSVARQAAEGVEVGPRLPRFVRPRRPVVSAGHHPVRVGLAVITAMTLMVLVHQHYAKWFVVTVAVSLRPAYRDTVERVLLRVLGTAVGAVAAAVVLAVAPGHLYLTLFISVCAALGFALRGCGYGYWAIFSTPLSLMLSDFSLPLDWGAAAARVGLTVAGGALALVFARLLWPRGHRARLTNRIAEMLDSHAVLVRSLIDRDPVQVDVRGFAAADAAGRLADSLDLLDKEPGGSAPRRLRESLTAAGRLRDNALALLAVPPPEEGAGPTVTVLDLVADRLEKVAEAVRTEEVGVPPDDLDAVLDEVGAYVDALAARRLDELAELADLADPHGDAADRMTGLRRRVRHAAAAQPALRGLGAEAVRLAALTTPRSR</sequence>
<dbReference type="EMBL" id="JBHMBS010000002">
    <property type="protein sequence ID" value="MFB9674963.1"/>
    <property type="molecule type" value="Genomic_DNA"/>
</dbReference>
<feature type="transmembrane region" description="Helical" evidence="7">
    <location>
        <begin position="366"/>
        <end position="387"/>
    </location>
</feature>